<dbReference type="AlphaFoldDB" id="A0A0B4ZL18"/>
<accession>A0A0B4ZL18</accession>
<protein>
    <submittedName>
        <fullName evidence="1">Uncharacterized protein</fullName>
    </submittedName>
</protein>
<evidence type="ECO:0000313" key="3">
    <source>
        <dbReference type="EMBL" id="VRI34861.1"/>
    </source>
</evidence>
<evidence type="ECO:0000313" key="6">
    <source>
        <dbReference type="Proteomes" id="UP000310818"/>
    </source>
</evidence>
<name>A0A0B4ZL18_STREE</name>
<reference evidence="5 6" key="2">
    <citation type="submission" date="2019-04" db="EMBL/GenBank/DDBJ databases">
        <authorList>
            <consortium name="Pathogen Informatics"/>
        </authorList>
    </citation>
    <scope>NUCLEOTIDE SEQUENCE [LARGE SCALE GENOMIC DNA]</scope>
    <source>
        <strain evidence="2 6">GPSC211</strain>
        <strain evidence="3 5">GPSC232</strain>
    </source>
</reference>
<gene>
    <name evidence="1" type="ORF">ERS096071_01289</name>
    <name evidence="2" type="ORF">SAMEA3353485_00859</name>
    <name evidence="3" type="ORF">SAMEA3381574_00750</name>
</gene>
<proteinExistence type="predicted"/>
<sequence length="29" mass="3415">MLQNKFIFFAQVVARVQIRVLSFECVNTI</sequence>
<dbReference type="Proteomes" id="UP000304540">
    <property type="component" value="Unassembled WGS sequence"/>
</dbReference>
<evidence type="ECO:0000313" key="2">
    <source>
        <dbReference type="EMBL" id="VNH00522.1"/>
    </source>
</evidence>
<evidence type="ECO:0000313" key="5">
    <source>
        <dbReference type="Proteomes" id="UP000304540"/>
    </source>
</evidence>
<dbReference type="Proteomes" id="UP000045541">
    <property type="component" value="Unassembled WGS sequence"/>
</dbReference>
<dbReference type="EMBL" id="CABABW010000005">
    <property type="protein sequence ID" value="VRI34861.1"/>
    <property type="molecule type" value="Genomic_DNA"/>
</dbReference>
<evidence type="ECO:0000313" key="1">
    <source>
        <dbReference type="EMBL" id="CKJ18383.1"/>
    </source>
</evidence>
<dbReference type="Proteomes" id="UP000310818">
    <property type="component" value="Unassembled WGS sequence"/>
</dbReference>
<reference evidence="1 4" key="1">
    <citation type="submission" date="2015-03" db="EMBL/GenBank/DDBJ databases">
        <authorList>
            <consortium name="Pathogen Informatics"/>
            <person name="Murphy D."/>
        </authorList>
    </citation>
    <scope>NUCLEOTIDE SEQUENCE [LARGE SCALE GENOMIC DNA]</scope>
    <source>
        <strain evidence="1 4">0310</strain>
    </source>
</reference>
<dbReference type="EMBL" id="CAASRX010000007">
    <property type="protein sequence ID" value="VNH00522.1"/>
    <property type="molecule type" value="Genomic_DNA"/>
</dbReference>
<organism evidence="1 4">
    <name type="scientific">Streptococcus pneumoniae</name>
    <dbReference type="NCBI Taxonomy" id="1313"/>
    <lineage>
        <taxon>Bacteria</taxon>
        <taxon>Bacillati</taxon>
        <taxon>Bacillota</taxon>
        <taxon>Bacilli</taxon>
        <taxon>Lactobacillales</taxon>
        <taxon>Streptococcaceae</taxon>
        <taxon>Streptococcus</taxon>
    </lineage>
</organism>
<evidence type="ECO:0000313" key="4">
    <source>
        <dbReference type="Proteomes" id="UP000045541"/>
    </source>
</evidence>
<dbReference type="EMBL" id="CMWB01000021">
    <property type="protein sequence ID" value="CKJ18383.1"/>
    <property type="molecule type" value="Genomic_DNA"/>
</dbReference>